<comment type="caution">
    <text evidence="1">The sequence shown here is derived from an EMBL/GenBank/DDBJ whole genome shotgun (WGS) entry which is preliminary data.</text>
</comment>
<dbReference type="RefSeq" id="WP_127057183.1">
    <property type="nucleotide sequence ID" value="NZ_RZGR01000007.1"/>
</dbReference>
<proteinExistence type="predicted"/>
<accession>A0A433JKV3</accession>
<protein>
    <submittedName>
        <fullName evidence="1">Uncharacterized protein</fullName>
    </submittedName>
</protein>
<sequence length="183" mass="20632">MQREVFLFLSLCSSLIFAKDTELQYYRPFAARELPIAIELASSGECKEQSYLIRREDAWKCTVADTTYDPCFAKDSSENPLAVCLSSPWESKGVQVTLAKPLDSSQNEVLDMSTAFPWAIELLSGEKCLAVQSFGQIDGLPVRYVCDNKTRLFGHVQRCSAEWQMLQETTGGMHPAKIKKAWF</sequence>
<evidence type="ECO:0000313" key="2">
    <source>
        <dbReference type="Proteomes" id="UP000288012"/>
    </source>
</evidence>
<evidence type="ECO:0000313" key="1">
    <source>
        <dbReference type="EMBL" id="RUQ89487.1"/>
    </source>
</evidence>
<organism evidence="1 2">
    <name type="scientific">Legionella septentrionalis</name>
    <dbReference type="NCBI Taxonomy" id="2498109"/>
    <lineage>
        <taxon>Bacteria</taxon>
        <taxon>Pseudomonadati</taxon>
        <taxon>Pseudomonadota</taxon>
        <taxon>Gammaproteobacteria</taxon>
        <taxon>Legionellales</taxon>
        <taxon>Legionellaceae</taxon>
        <taxon>Legionella</taxon>
    </lineage>
</organism>
<gene>
    <name evidence="1" type="ORF">EKM59_03555</name>
</gene>
<dbReference type="AlphaFoldDB" id="A0A433JKV3"/>
<dbReference type="Proteomes" id="UP000288012">
    <property type="component" value="Unassembled WGS sequence"/>
</dbReference>
<dbReference type="EMBL" id="RZGR01000007">
    <property type="protein sequence ID" value="RUQ89487.1"/>
    <property type="molecule type" value="Genomic_DNA"/>
</dbReference>
<reference evidence="1 2" key="1">
    <citation type="submission" date="2018-12" db="EMBL/GenBank/DDBJ databases">
        <title>Legionella sp,whole genome shotgun sequence.</title>
        <authorList>
            <person name="Wu H."/>
        </authorList>
    </citation>
    <scope>NUCLEOTIDE SEQUENCE [LARGE SCALE GENOMIC DNA]</scope>
    <source>
        <strain evidence="2">km714</strain>
    </source>
</reference>
<keyword evidence="2" id="KW-1185">Reference proteome</keyword>
<name>A0A433JKV3_9GAMM</name>